<dbReference type="GO" id="GO:0000156">
    <property type="term" value="F:phosphorelay response regulator activity"/>
    <property type="evidence" value="ECO:0007669"/>
    <property type="project" value="InterPro"/>
</dbReference>
<evidence type="ECO:0000313" key="4">
    <source>
        <dbReference type="EMBL" id="SDR65013.1"/>
    </source>
</evidence>
<proteinExistence type="predicted"/>
<reference evidence="4 5" key="1">
    <citation type="submission" date="2016-10" db="EMBL/GenBank/DDBJ databases">
        <authorList>
            <person name="Varghese N."/>
            <person name="Submissions S."/>
        </authorList>
    </citation>
    <scope>NUCLEOTIDE SEQUENCE [LARGE SCALE GENOMIC DNA]</scope>
    <source>
        <strain evidence="4 5">Mar_2010_102</strain>
    </source>
</reference>
<dbReference type="InterPro" id="IPR046947">
    <property type="entry name" value="LytR-like"/>
</dbReference>
<evidence type="ECO:0000313" key="5">
    <source>
        <dbReference type="Proteomes" id="UP000198858"/>
    </source>
</evidence>
<dbReference type="InterPro" id="IPR001789">
    <property type="entry name" value="Sig_transdc_resp-reg_receiver"/>
</dbReference>
<feature type="domain" description="HTH LytTR-type" evidence="3">
    <location>
        <begin position="141"/>
        <end position="239"/>
    </location>
</feature>
<dbReference type="InterPro" id="IPR011006">
    <property type="entry name" value="CheY-like_superfamily"/>
</dbReference>
<accession>A0A1H1KRS5</accession>
<dbReference type="Proteomes" id="UP000198858">
    <property type="component" value="Chromosome I"/>
</dbReference>
<evidence type="ECO:0000259" key="2">
    <source>
        <dbReference type="PROSITE" id="PS50110"/>
    </source>
</evidence>
<feature type="modified residue" description="4-aspartylphosphate" evidence="1">
    <location>
        <position position="54"/>
    </location>
</feature>
<dbReference type="PROSITE" id="PS50110">
    <property type="entry name" value="RESPONSE_REGULATORY"/>
    <property type="match status" value="1"/>
</dbReference>
<dbReference type="PANTHER" id="PTHR37299:SF1">
    <property type="entry name" value="STAGE 0 SPORULATION PROTEIN A HOMOLOG"/>
    <property type="match status" value="1"/>
</dbReference>
<keyword evidence="4" id="KW-0238">DNA-binding</keyword>
<keyword evidence="5" id="KW-1185">Reference proteome</keyword>
<dbReference type="InterPro" id="IPR007492">
    <property type="entry name" value="LytTR_DNA-bd_dom"/>
</dbReference>
<feature type="domain" description="Response regulatory" evidence="2">
    <location>
        <begin position="2"/>
        <end position="115"/>
    </location>
</feature>
<gene>
    <name evidence="4" type="ORF">SAMN04488552_0020</name>
</gene>
<dbReference type="Pfam" id="PF04397">
    <property type="entry name" value="LytTR"/>
    <property type="match status" value="1"/>
</dbReference>
<dbReference type="Gene3D" id="2.40.50.1020">
    <property type="entry name" value="LytTr DNA-binding domain"/>
    <property type="match status" value="1"/>
</dbReference>
<dbReference type="PANTHER" id="PTHR37299">
    <property type="entry name" value="TRANSCRIPTIONAL REGULATOR-RELATED"/>
    <property type="match status" value="1"/>
</dbReference>
<dbReference type="PROSITE" id="PS50930">
    <property type="entry name" value="HTH_LYTTR"/>
    <property type="match status" value="1"/>
</dbReference>
<dbReference type="SMART" id="SM00850">
    <property type="entry name" value="LytTR"/>
    <property type="match status" value="1"/>
</dbReference>
<dbReference type="EMBL" id="LT629745">
    <property type="protein sequence ID" value="SDR65013.1"/>
    <property type="molecule type" value="Genomic_DNA"/>
</dbReference>
<dbReference type="GO" id="GO:0003677">
    <property type="term" value="F:DNA binding"/>
    <property type="evidence" value="ECO:0007669"/>
    <property type="project" value="UniProtKB-KW"/>
</dbReference>
<protein>
    <submittedName>
        <fullName evidence="4">DNA-binding response regulator, LytR/AlgR family</fullName>
    </submittedName>
</protein>
<keyword evidence="1" id="KW-0597">Phosphoprotein</keyword>
<evidence type="ECO:0000256" key="1">
    <source>
        <dbReference type="PROSITE-ProRule" id="PRU00169"/>
    </source>
</evidence>
<organism evidence="4 5">
    <name type="scientific">Christiangramia echinicola</name>
    <dbReference type="NCBI Taxonomy" id="279359"/>
    <lineage>
        <taxon>Bacteria</taxon>
        <taxon>Pseudomonadati</taxon>
        <taxon>Bacteroidota</taxon>
        <taxon>Flavobacteriia</taxon>
        <taxon>Flavobacteriales</taxon>
        <taxon>Flavobacteriaceae</taxon>
        <taxon>Christiangramia</taxon>
    </lineage>
</organism>
<name>A0A1H1KRS5_9FLAO</name>
<dbReference type="STRING" id="1250231.SAMN04488552_0020"/>
<evidence type="ECO:0000259" key="3">
    <source>
        <dbReference type="PROSITE" id="PS50930"/>
    </source>
</evidence>
<dbReference type="SMART" id="SM00448">
    <property type="entry name" value="REC"/>
    <property type="match status" value="1"/>
</dbReference>
<dbReference type="AlphaFoldDB" id="A0A1H1KRS5"/>
<dbReference type="Pfam" id="PF00072">
    <property type="entry name" value="Response_reg"/>
    <property type="match status" value="1"/>
</dbReference>
<sequence>MNCVIVDDEELPRKVLIELIRQRPDLNLLEVFESSVEALKYINTQEDIDLIFLDIIMPGFDGIDFIRALKYKPQVIVISSSQYFALKVFEYENIANYLLKPVNKEKFKKAIQKAEKRKEQSVGTLKPATSKEAVPAKESILYINSGKRLIKIDIPSIRIIEAKGNFIYIKTINENYITHSTLKNIEDKLPADKFLRVHRSYIINLEMIVDIQDNSVLIDKEIIPISRRNKPQLMNRLNLL</sequence>
<dbReference type="SUPFAM" id="SSF52172">
    <property type="entry name" value="CheY-like"/>
    <property type="match status" value="1"/>
</dbReference>
<dbReference type="Gene3D" id="3.40.50.2300">
    <property type="match status" value="1"/>
</dbReference>